<evidence type="ECO:0000313" key="9">
    <source>
        <dbReference type="EMBL" id="MFM0596363.1"/>
    </source>
</evidence>
<dbReference type="NCBIfam" id="TIGR00526">
    <property type="entry name" value="folB_dom"/>
    <property type="match status" value="1"/>
</dbReference>
<evidence type="ECO:0000256" key="1">
    <source>
        <dbReference type="ARBA" id="ARBA00001353"/>
    </source>
</evidence>
<dbReference type="SUPFAM" id="SSF55620">
    <property type="entry name" value="Tetrahydrobiopterin biosynthesis enzymes-like"/>
    <property type="match status" value="1"/>
</dbReference>
<dbReference type="Pfam" id="PF02152">
    <property type="entry name" value="FolB"/>
    <property type="match status" value="1"/>
</dbReference>
<evidence type="ECO:0000256" key="5">
    <source>
        <dbReference type="ARBA" id="ARBA00022909"/>
    </source>
</evidence>
<name>A0ABW9DCZ8_9BURK</name>
<keyword evidence="6" id="KW-0456">Lyase</keyword>
<dbReference type="SMART" id="SM00905">
    <property type="entry name" value="FolB"/>
    <property type="match status" value="1"/>
</dbReference>
<dbReference type="PANTHER" id="PTHR42844">
    <property type="entry name" value="DIHYDRONEOPTERIN ALDOLASE 1-RELATED"/>
    <property type="match status" value="1"/>
</dbReference>
<comment type="pathway">
    <text evidence="2">Cofactor biosynthesis; tetrahydrofolate biosynthesis; 2-amino-4-hydroxy-6-hydroxymethyl-7,8-dihydropteridine diphosphate from 7,8-dihydroneopterin triphosphate: step 3/4.</text>
</comment>
<keyword evidence="5" id="KW-0289">Folate biosynthesis</keyword>
<evidence type="ECO:0000256" key="3">
    <source>
        <dbReference type="ARBA" id="ARBA00005708"/>
    </source>
</evidence>
<comment type="catalytic activity">
    <reaction evidence="1">
        <text>7,8-dihydroneopterin = 6-hydroxymethyl-7,8-dihydropterin + glycolaldehyde</text>
        <dbReference type="Rhea" id="RHEA:10540"/>
        <dbReference type="ChEBI" id="CHEBI:17001"/>
        <dbReference type="ChEBI" id="CHEBI:17071"/>
        <dbReference type="ChEBI" id="CHEBI:44841"/>
        <dbReference type="EC" id="4.1.2.25"/>
    </reaction>
</comment>
<evidence type="ECO:0000313" key="10">
    <source>
        <dbReference type="Proteomes" id="UP001629367"/>
    </source>
</evidence>
<evidence type="ECO:0000256" key="4">
    <source>
        <dbReference type="ARBA" id="ARBA00013043"/>
    </source>
</evidence>
<evidence type="ECO:0000256" key="2">
    <source>
        <dbReference type="ARBA" id="ARBA00005013"/>
    </source>
</evidence>
<gene>
    <name evidence="9" type="ORF">PQQ68_25365</name>
</gene>
<reference evidence="9 10" key="1">
    <citation type="journal article" date="2024" name="Chem. Sci.">
        <title>Discovery of megapolipeptins by genome mining of a Burkholderiales bacteria collection.</title>
        <authorList>
            <person name="Paulo B.S."/>
            <person name="Recchia M.J.J."/>
            <person name="Lee S."/>
            <person name="Fergusson C.H."/>
            <person name="Romanowski S.B."/>
            <person name="Hernandez A."/>
            <person name="Krull N."/>
            <person name="Liu D.Y."/>
            <person name="Cavanagh H."/>
            <person name="Bos A."/>
            <person name="Gray C.A."/>
            <person name="Murphy B.T."/>
            <person name="Linington R.G."/>
            <person name="Eustaquio A.S."/>
        </authorList>
    </citation>
    <scope>NUCLEOTIDE SEQUENCE [LARGE SCALE GENOMIC DNA]</scope>
    <source>
        <strain evidence="9 10">RL17-335-BIF-A</strain>
    </source>
</reference>
<comment type="caution">
    <text evidence="9">The sequence shown here is derived from an EMBL/GenBank/DDBJ whole genome shotgun (WGS) entry which is preliminary data.</text>
</comment>
<dbReference type="InterPro" id="IPR006156">
    <property type="entry name" value="Dihydroneopterin_aldolase"/>
</dbReference>
<keyword evidence="10" id="KW-1185">Reference proteome</keyword>
<dbReference type="InterPro" id="IPR043133">
    <property type="entry name" value="GTP-CH-I_C/QueF"/>
</dbReference>
<protein>
    <recommendedName>
        <fullName evidence="4">dihydroneopterin aldolase</fullName>
        <ecNumber evidence="4">4.1.2.25</ecNumber>
    </recommendedName>
    <alternativeName>
        <fullName evidence="7">7,8-dihydroneopterin aldolase</fullName>
    </alternativeName>
</protein>
<dbReference type="EMBL" id="JAQQBZ010000021">
    <property type="protein sequence ID" value="MFM0596363.1"/>
    <property type="molecule type" value="Genomic_DNA"/>
</dbReference>
<dbReference type="EC" id="4.1.2.25" evidence="4"/>
<dbReference type="InterPro" id="IPR006157">
    <property type="entry name" value="FolB_dom"/>
</dbReference>
<proteinExistence type="inferred from homology"/>
<organism evidence="9 10">
    <name type="scientific">Paraburkholderia dilworthii</name>
    <dbReference type="NCBI Taxonomy" id="948106"/>
    <lineage>
        <taxon>Bacteria</taxon>
        <taxon>Pseudomonadati</taxon>
        <taxon>Pseudomonadota</taxon>
        <taxon>Betaproteobacteria</taxon>
        <taxon>Burkholderiales</taxon>
        <taxon>Burkholderiaceae</taxon>
        <taxon>Paraburkholderia</taxon>
    </lineage>
</organism>
<dbReference type="Proteomes" id="UP001629367">
    <property type="component" value="Unassembled WGS sequence"/>
</dbReference>
<accession>A0ABW9DCZ8</accession>
<dbReference type="Gene3D" id="3.30.1130.10">
    <property type="match status" value="1"/>
</dbReference>
<evidence type="ECO:0000256" key="6">
    <source>
        <dbReference type="ARBA" id="ARBA00023239"/>
    </source>
</evidence>
<dbReference type="PANTHER" id="PTHR42844:SF1">
    <property type="entry name" value="DIHYDRONEOPTERIN ALDOLASE 1-RELATED"/>
    <property type="match status" value="1"/>
</dbReference>
<sequence length="143" mass="16218">MSASRRLILRNYRVDINIGFYDFEKRCEQRVVINVERFATLALSTSSDDKLREVVDYDFMRSAIARCLAQGCIHLQETLCDDLVKATLAHLEVIAVRVSTEKPDTHTDCESVGVEVCRIKRMEALLVEPSETRLGVLRCLPTG</sequence>
<comment type="similarity">
    <text evidence="3">Belongs to the DHNA family.</text>
</comment>
<evidence type="ECO:0000259" key="8">
    <source>
        <dbReference type="SMART" id="SM00905"/>
    </source>
</evidence>
<feature type="domain" description="Dihydroneopterin aldolase/epimerase" evidence="8">
    <location>
        <begin position="7"/>
        <end position="118"/>
    </location>
</feature>
<evidence type="ECO:0000256" key="7">
    <source>
        <dbReference type="ARBA" id="ARBA00032903"/>
    </source>
</evidence>